<evidence type="ECO:0000313" key="1">
    <source>
        <dbReference type="EMBL" id="CRL07724.1"/>
    </source>
</evidence>
<dbReference type="AlphaFoldDB" id="A0A1J1J7G9"/>
<keyword evidence="2" id="KW-1185">Reference proteome</keyword>
<protein>
    <submittedName>
        <fullName evidence="1">CLUMA_CG020678, isoform A</fullName>
    </submittedName>
</protein>
<name>A0A1J1J7G9_9DIPT</name>
<evidence type="ECO:0000313" key="2">
    <source>
        <dbReference type="Proteomes" id="UP000183832"/>
    </source>
</evidence>
<accession>A0A1J1J7G9</accession>
<proteinExistence type="predicted"/>
<reference evidence="1 2" key="1">
    <citation type="submission" date="2015-04" db="EMBL/GenBank/DDBJ databases">
        <authorList>
            <person name="Syromyatnikov M.Y."/>
            <person name="Popov V.N."/>
        </authorList>
    </citation>
    <scope>NUCLEOTIDE SEQUENCE [LARGE SCALE GENOMIC DNA]</scope>
</reference>
<organism evidence="1 2">
    <name type="scientific">Clunio marinus</name>
    <dbReference type="NCBI Taxonomy" id="568069"/>
    <lineage>
        <taxon>Eukaryota</taxon>
        <taxon>Metazoa</taxon>
        <taxon>Ecdysozoa</taxon>
        <taxon>Arthropoda</taxon>
        <taxon>Hexapoda</taxon>
        <taxon>Insecta</taxon>
        <taxon>Pterygota</taxon>
        <taxon>Neoptera</taxon>
        <taxon>Endopterygota</taxon>
        <taxon>Diptera</taxon>
        <taxon>Nematocera</taxon>
        <taxon>Chironomoidea</taxon>
        <taxon>Chironomidae</taxon>
        <taxon>Clunio</taxon>
    </lineage>
</organism>
<dbReference type="EMBL" id="CVRI01000073">
    <property type="protein sequence ID" value="CRL07724.1"/>
    <property type="molecule type" value="Genomic_DNA"/>
</dbReference>
<sequence length="106" mass="12696">MRYYNKTSEKIILDKNNAINYRDKTIDPNDLIRHYYDILWFFEQFDSEFSIESDILAVLKGLIFLHEWMEKQDDESQSKAVCSLLLAYHIDPLLTQVSDKKRRNCS</sequence>
<gene>
    <name evidence="1" type="ORF">CLUMA_CG020678</name>
</gene>
<dbReference type="Proteomes" id="UP000183832">
    <property type="component" value="Unassembled WGS sequence"/>
</dbReference>